<dbReference type="GO" id="GO:0005684">
    <property type="term" value="C:U2-type spliceosomal complex"/>
    <property type="evidence" value="ECO:0007669"/>
    <property type="project" value="TreeGrafter"/>
</dbReference>
<dbReference type="Pfam" id="PF00076">
    <property type="entry name" value="RRM_1"/>
    <property type="match status" value="1"/>
</dbReference>
<dbReference type="Proteomes" id="UP001208570">
    <property type="component" value="Unassembled WGS sequence"/>
</dbReference>
<evidence type="ECO:0000256" key="6">
    <source>
        <dbReference type="PROSITE-ProRule" id="PRU00176"/>
    </source>
</evidence>
<dbReference type="FunFam" id="3.30.70.330:FF:000202">
    <property type="entry name" value="HIV Tat-specific factor 1"/>
    <property type="match status" value="1"/>
</dbReference>
<keyword evidence="2" id="KW-0507">mRNA processing</keyword>
<evidence type="ECO:0000256" key="3">
    <source>
        <dbReference type="ARBA" id="ARBA00022737"/>
    </source>
</evidence>
<feature type="compositionally biased region" description="Basic and acidic residues" evidence="7">
    <location>
        <begin position="182"/>
        <end position="196"/>
    </location>
</feature>
<keyword evidence="4 6" id="KW-0694">RNA-binding</keyword>
<dbReference type="InterPro" id="IPR034392">
    <property type="entry name" value="TatSF1-like_RRM1"/>
</dbReference>
<proteinExistence type="inferred from homology"/>
<dbReference type="InterPro" id="IPR034393">
    <property type="entry name" value="TatSF1-like"/>
</dbReference>
<dbReference type="EMBL" id="JAODUP010000355">
    <property type="protein sequence ID" value="KAK2151673.1"/>
    <property type="molecule type" value="Genomic_DNA"/>
</dbReference>
<gene>
    <name evidence="9" type="ORF">LSH36_355g01035</name>
</gene>
<dbReference type="GO" id="GO:0005686">
    <property type="term" value="C:U2 snRNP"/>
    <property type="evidence" value="ECO:0007669"/>
    <property type="project" value="TreeGrafter"/>
</dbReference>
<dbReference type="PANTHER" id="PTHR15608:SF0">
    <property type="entry name" value="HIV TAT-SPECIFIC FACTOR 1"/>
    <property type="match status" value="1"/>
</dbReference>
<protein>
    <recommendedName>
        <fullName evidence="8">RRM domain-containing protein</fullName>
    </recommendedName>
</protein>
<comment type="caution">
    <text evidence="9">The sequence shown here is derived from an EMBL/GenBank/DDBJ whole genome shotgun (WGS) entry which is preliminary data.</text>
</comment>
<dbReference type="SUPFAM" id="SSF54928">
    <property type="entry name" value="RNA-binding domain, RBD"/>
    <property type="match status" value="1"/>
</dbReference>
<evidence type="ECO:0000256" key="4">
    <source>
        <dbReference type="ARBA" id="ARBA00022884"/>
    </source>
</evidence>
<sequence length="391" mass="44805">MSDEEVFKEQLRQEQIAKENDDVNSDRTRVDPDGTVYEYDIAKKAWFPKIDADFIARYQMNYGTDVGSADATTESTAETAGTPFTTMDPSSSAYYYNYYAKSGSADTATTDSRSYQEWYDYYYGKYASETTEAKGDASDTTSETSIPPPPSDINSQEYYDWYYMYYGATKSNSNKDSTSTIQHDDEQSSEHHDSGKSESPPGKNQKGDSKQQIADILAAKRKAAEPPSWFEVTQDKNTNVYVSGLPLDMTDDDFKELMNKCGLIMFDPLTKKAKLKLYKDENGQNKGDGRCCYIKPESVELALQILDGSEIKGHKIYVERARFELKGAFDPSKRRRKLTKQEKKKFKLKQEKLFDWRPDKPLGTRNRWERIVILKNVFDPKIIEASIMRQL</sequence>
<feature type="region of interest" description="Disordered" evidence="7">
    <location>
        <begin position="173"/>
        <end position="211"/>
    </location>
</feature>
<evidence type="ECO:0000313" key="10">
    <source>
        <dbReference type="Proteomes" id="UP001208570"/>
    </source>
</evidence>
<dbReference type="CDD" id="cd12281">
    <property type="entry name" value="RRM1_TatSF1_like"/>
    <property type="match status" value="1"/>
</dbReference>
<keyword evidence="3" id="KW-0677">Repeat</keyword>
<dbReference type="PANTHER" id="PTHR15608">
    <property type="entry name" value="SPLICING FACTOR U2AF-ASSOCIATED PROTEIN 2"/>
    <property type="match status" value="1"/>
</dbReference>
<dbReference type="InterPro" id="IPR012677">
    <property type="entry name" value="Nucleotide-bd_a/b_plait_sf"/>
</dbReference>
<dbReference type="SMART" id="SM00360">
    <property type="entry name" value="RRM"/>
    <property type="match status" value="1"/>
</dbReference>
<comment type="similarity">
    <text evidence="1">Belongs to the HTATSF1 family.</text>
</comment>
<keyword evidence="5" id="KW-0508">mRNA splicing</keyword>
<evidence type="ECO:0000256" key="1">
    <source>
        <dbReference type="ARBA" id="ARBA00007747"/>
    </source>
</evidence>
<dbReference type="InterPro" id="IPR035979">
    <property type="entry name" value="RBD_domain_sf"/>
</dbReference>
<accession>A0AAD9N169</accession>
<keyword evidence="10" id="KW-1185">Reference proteome</keyword>
<dbReference type="GO" id="GO:0003723">
    <property type="term" value="F:RNA binding"/>
    <property type="evidence" value="ECO:0007669"/>
    <property type="project" value="UniProtKB-UniRule"/>
</dbReference>
<evidence type="ECO:0000256" key="5">
    <source>
        <dbReference type="ARBA" id="ARBA00023187"/>
    </source>
</evidence>
<organism evidence="9 10">
    <name type="scientific">Paralvinella palmiformis</name>
    <dbReference type="NCBI Taxonomy" id="53620"/>
    <lineage>
        <taxon>Eukaryota</taxon>
        <taxon>Metazoa</taxon>
        <taxon>Spiralia</taxon>
        <taxon>Lophotrochozoa</taxon>
        <taxon>Annelida</taxon>
        <taxon>Polychaeta</taxon>
        <taxon>Sedentaria</taxon>
        <taxon>Canalipalpata</taxon>
        <taxon>Terebellida</taxon>
        <taxon>Terebelliformia</taxon>
        <taxon>Alvinellidae</taxon>
        <taxon>Paralvinella</taxon>
    </lineage>
</organism>
<evidence type="ECO:0000256" key="2">
    <source>
        <dbReference type="ARBA" id="ARBA00022664"/>
    </source>
</evidence>
<feature type="region of interest" description="Disordered" evidence="7">
    <location>
        <begin position="133"/>
        <end position="153"/>
    </location>
</feature>
<evidence type="ECO:0000256" key="7">
    <source>
        <dbReference type="SAM" id="MobiDB-lite"/>
    </source>
</evidence>
<reference evidence="9" key="1">
    <citation type="journal article" date="2023" name="Mol. Biol. Evol.">
        <title>Third-Generation Sequencing Reveals the Adaptive Role of the Epigenome in Three Deep-Sea Polychaetes.</title>
        <authorList>
            <person name="Perez M."/>
            <person name="Aroh O."/>
            <person name="Sun Y."/>
            <person name="Lan Y."/>
            <person name="Juniper S.K."/>
            <person name="Young C.R."/>
            <person name="Angers B."/>
            <person name="Qian P.Y."/>
        </authorList>
    </citation>
    <scope>NUCLEOTIDE SEQUENCE</scope>
    <source>
        <strain evidence="9">P08H-3</strain>
    </source>
</reference>
<feature type="domain" description="RRM" evidence="8">
    <location>
        <begin position="238"/>
        <end position="323"/>
    </location>
</feature>
<dbReference type="InterPro" id="IPR000504">
    <property type="entry name" value="RRM_dom"/>
</dbReference>
<name>A0AAD9N169_9ANNE</name>
<evidence type="ECO:0000313" key="9">
    <source>
        <dbReference type="EMBL" id="KAK2151673.1"/>
    </source>
</evidence>
<dbReference type="AlphaFoldDB" id="A0AAD9N169"/>
<evidence type="ECO:0000259" key="8">
    <source>
        <dbReference type="PROSITE" id="PS50102"/>
    </source>
</evidence>
<dbReference type="PROSITE" id="PS50102">
    <property type="entry name" value="RRM"/>
    <property type="match status" value="1"/>
</dbReference>
<dbReference type="Gene3D" id="3.30.70.330">
    <property type="match status" value="1"/>
</dbReference>
<dbReference type="GO" id="GO:0000398">
    <property type="term" value="P:mRNA splicing, via spliceosome"/>
    <property type="evidence" value="ECO:0007669"/>
    <property type="project" value="InterPro"/>
</dbReference>